<dbReference type="PANTHER" id="PTHR31212">
    <property type="entry name" value="ALPHA-KETOGLUTARATE-DEPENDENT DIOXYGENASE ALKB HOMOLOG 3"/>
    <property type="match status" value="1"/>
</dbReference>
<organism evidence="2 3">
    <name type="scientific">Gramella jeungdoensis</name>
    <dbReference type="NCBI Taxonomy" id="708091"/>
    <lineage>
        <taxon>Bacteria</taxon>
        <taxon>Pseudomonadati</taxon>
        <taxon>Bacteroidota</taxon>
        <taxon>Flavobacteriia</taxon>
        <taxon>Flavobacteriales</taxon>
        <taxon>Flavobacteriaceae</taxon>
        <taxon>Christiangramia</taxon>
    </lineage>
</organism>
<dbReference type="SUPFAM" id="SSF51197">
    <property type="entry name" value="Clavaminate synthase-like"/>
    <property type="match status" value="1"/>
</dbReference>
<evidence type="ECO:0000313" key="2">
    <source>
        <dbReference type="EMBL" id="TEW76357.1"/>
    </source>
</evidence>
<accession>A0A4Y8AV13</accession>
<dbReference type="Proteomes" id="UP000298517">
    <property type="component" value="Unassembled WGS sequence"/>
</dbReference>
<dbReference type="RefSeq" id="WP_134246372.1">
    <property type="nucleotide sequence ID" value="NZ_SNQI01000001.1"/>
</dbReference>
<sequence length="194" mass="22784">MKLDLNCKAEYFDSFMNISESIELYNELLTYNKLTSKFTLEMANGERYQENYGKMMFIDRNLIQEKRFPESIWGPNQIWSDKMTLVKDRIESFTGHKFETCVCIYYPDGNTGIDYHSDQVAFGDTTNIASVSIGEERIFHLREKRTKKVHEILLKNGSLLIMGEGCQDRYEHALPLDLNCKKPRINLTFRKYGF</sequence>
<evidence type="ECO:0000313" key="3">
    <source>
        <dbReference type="Proteomes" id="UP000298517"/>
    </source>
</evidence>
<reference evidence="2 3" key="1">
    <citation type="journal article" date="2011" name="J. Microbiol.">
        <title>Gramella jeungdoensis sp. nov., isolated from a solar saltern in Korea.</title>
        <authorList>
            <person name="Joung Y."/>
            <person name="Kim H."/>
            <person name="Jang T."/>
            <person name="Ahn T.S."/>
            <person name="Joh K."/>
        </authorList>
    </citation>
    <scope>NUCLEOTIDE SEQUENCE [LARGE SCALE GENOMIC DNA]</scope>
    <source>
        <strain evidence="2 3">KCTC 23123</strain>
    </source>
</reference>
<dbReference type="InterPro" id="IPR032854">
    <property type="entry name" value="ALKBH3"/>
</dbReference>
<dbReference type="PANTHER" id="PTHR31212:SF4">
    <property type="entry name" value="ALPHA-KETOGLUTARATE-DEPENDENT DIOXYGENASE ALKB HOMOLOG 3"/>
    <property type="match status" value="1"/>
</dbReference>
<dbReference type="OrthoDB" id="509559at2"/>
<comment type="caution">
    <text evidence="2">The sequence shown here is derived from an EMBL/GenBank/DDBJ whole genome shotgun (WGS) entry which is preliminary data.</text>
</comment>
<dbReference type="GO" id="GO:0006307">
    <property type="term" value="P:DNA alkylation repair"/>
    <property type="evidence" value="ECO:0007669"/>
    <property type="project" value="InterPro"/>
</dbReference>
<dbReference type="InterPro" id="IPR027450">
    <property type="entry name" value="AlkB-like"/>
</dbReference>
<proteinExistence type="predicted"/>
<dbReference type="Gene3D" id="2.60.120.590">
    <property type="entry name" value="Alpha-ketoglutarate-dependent dioxygenase AlkB-like"/>
    <property type="match status" value="1"/>
</dbReference>
<feature type="domain" description="Fe2OG dioxygenase" evidence="1">
    <location>
        <begin position="97"/>
        <end position="193"/>
    </location>
</feature>
<dbReference type="InterPro" id="IPR005123">
    <property type="entry name" value="Oxoglu/Fe-dep_dioxygenase_dom"/>
</dbReference>
<name>A0A4Y8AV13_9FLAO</name>
<gene>
    <name evidence="2" type="ORF">E2488_00465</name>
</gene>
<evidence type="ECO:0000259" key="1">
    <source>
        <dbReference type="PROSITE" id="PS51471"/>
    </source>
</evidence>
<keyword evidence="3" id="KW-1185">Reference proteome</keyword>
<dbReference type="AlphaFoldDB" id="A0A4Y8AV13"/>
<dbReference type="InterPro" id="IPR037151">
    <property type="entry name" value="AlkB-like_sf"/>
</dbReference>
<protein>
    <submittedName>
        <fullName evidence="2">DNA repair protein</fullName>
    </submittedName>
</protein>
<dbReference type="EMBL" id="SNQI01000001">
    <property type="protein sequence ID" value="TEW76357.1"/>
    <property type="molecule type" value="Genomic_DNA"/>
</dbReference>
<dbReference type="GO" id="GO:0051213">
    <property type="term" value="F:dioxygenase activity"/>
    <property type="evidence" value="ECO:0007669"/>
    <property type="project" value="InterPro"/>
</dbReference>
<dbReference type="Pfam" id="PF13532">
    <property type="entry name" value="2OG-FeII_Oxy_2"/>
    <property type="match status" value="1"/>
</dbReference>
<dbReference type="PROSITE" id="PS51471">
    <property type="entry name" value="FE2OG_OXY"/>
    <property type="match status" value="1"/>
</dbReference>